<dbReference type="PRINTS" id="PR00722">
    <property type="entry name" value="CHYMOTRYPSIN"/>
</dbReference>
<evidence type="ECO:0000313" key="8">
    <source>
        <dbReference type="Proteomes" id="UP000695000"/>
    </source>
</evidence>
<evidence type="ECO:0000259" key="7">
    <source>
        <dbReference type="PROSITE" id="PS50240"/>
    </source>
</evidence>
<dbReference type="RefSeq" id="XP_017769481.1">
    <property type="nucleotide sequence ID" value="XM_017913992.1"/>
</dbReference>
<evidence type="ECO:0000256" key="4">
    <source>
        <dbReference type="ARBA" id="ARBA00022825"/>
    </source>
</evidence>
<keyword evidence="5" id="KW-1015">Disulfide bond</keyword>
<reference evidence="9" key="1">
    <citation type="submission" date="2025-08" db="UniProtKB">
        <authorList>
            <consortium name="RefSeq"/>
        </authorList>
    </citation>
    <scope>IDENTIFICATION</scope>
    <source>
        <tissue evidence="9">Whole Larva</tissue>
    </source>
</reference>
<dbReference type="PANTHER" id="PTHR24276:SF91">
    <property type="entry name" value="AT26814P-RELATED"/>
    <property type="match status" value="1"/>
</dbReference>
<feature type="chain" id="PRO_5047079468" evidence="6">
    <location>
        <begin position="20"/>
        <end position="267"/>
    </location>
</feature>
<keyword evidence="6" id="KW-0732">Signal</keyword>
<dbReference type="InterPro" id="IPR001254">
    <property type="entry name" value="Trypsin_dom"/>
</dbReference>
<keyword evidence="2" id="KW-0645">Protease</keyword>
<dbReference type="GeneID" id="108557472"/>
<dbReference type="PROSITE" id="PS00134">
    <property type="entry name" value="TRYPSIN_HIS"/>
    <property type="match status" value="1"/>
</dbReference>
<dbReference type="InterPro" id="IPR043504">
    <property type="entry name" value="Peptidase_S1_PA_chymotrypsin"/>
</dbReference>
<name>A0ABM1M4I1_NICVS</name>
<evidence type="ECO:0000313" key="9">
    <source>
        <dbReference type="RefSeq" id="XP_017769481.1"/>
    </source>
</evidence>
<comment type="similarity">
    <text evidence="1">Belongs to the peptidase S1 family.</text>
</comment>
<keyword evidence="3" id="KW-0378">Hydrolase</keyword>
<organism evidence="8 9">
    <name type="scientific">Nicrophorus vespilloides</name>
    <name type="common">Boreal carrion beetle</name>
    <dbReference type="NCBI Taxonomy" id="110193"/>
    <lineage>
        <taxon>Eukaryota</taxon>
        <taxon>Metazoa</taxon>
        <taxon>Ecdysozoa</taxon>
        <taxon>Arthropoda</taxon>
        <taxon>Hexapoda</taxon>
        <taxon>Insecta</taxon>
        <taxon>Pterygota</taxon>
        <taxon>Neoptera</taxon>
        <taxon>Endopterygota</taxon>
        <taxon>Coleoptera</taxon>
        <taxon>Polyphaga</taxon>
        <taxon>Staphyliniformia</taxon>
        <taxon>Silphidae</taxon>
        <taxon>Nicrophorinae</taxon>
        <taxon>Nicrophorus</taxon>
    </lineage>
</organism>
<evidence type="ECO:0000256" key="1">
    <source>
        <dbReference type="ARBA" id="ARBA00007664"/>
    </source>
</evidence>
<dbReference type="InterPro" id="IPR050430">
    <property type="entry name" value="Peptidase_S1"/>
</dbReference>
<protein>
    <submittedName>
        <fullName evidence="9">Trypsin-4-like</fullName>
    </submittedName>
</protein>
<keyword evidence="8" id="KW-1185">Reference proteome</keyword>
<keyword evidence="4" id="KW-0720">Serine protease</keyword>
<dbReference type="InterPro" id="IPR009003">
    <property type="entry name" value="Peptidase_S1_PA"/>
</dbReference>
<evidence type="ECO:0000256" key="2">
    <source>
        <dbReference type="ARBA" id="ARBA00022670"/>
    </source>
</evidence>
<feature type="signal peptide" evidence="6">
    <location>
        <begin position="1"/>
        <end position="19"/>
    </location>
</feature>
<dbReference type="SUPFAM" id="SSF50494">
    <property type="entry name" value="Trypsin-like serine proteases"/>
    <property type="match status" value="1"/>
</dbReference>
<gene>
    <name evidence="9" type="primary">LOC108557472</name>
</gene>
<evidence type="ECO:0000256" key="6">
    <source>
        <dbReference type="SAM" id="SignalP"/>
    </source>
</evidence>
<dbReference type="CDD" id="cd00190">
    <property type="entry name" value="Tryp_SPc"/>
    <property type="match status" value="1"/>
</dbReference>
<dbReference type="Proteomes" id="UP000695000">
    <property type="component" value="Unplaced"/>
</dbReference>
<feature type="domain" description="Peptidase S1" evidence="7">
    <location>
        <begin position="28"/>
        <end position="242"/>
    </location>
</feature>
<proteinExistence type="inferred from homology"/>
<accession>A0ABM1M4I1</accession>
<evidence type="ECO:0000256" key="3">
    <source>
        <dbReference type="ARBA" id="ARBA00022801"/>
    </source>
</evidence>
<dbReference type="SMART" id="SM00020">
    <property type="entry name" value="Tryp_SPc"/>
    <property type="match status" value="1"/>
</dbReference>
<evidence type="ECO:0000256" key="5">
    <source>
        <dbReference type="ARBA" id="ARBA00023157"/>
    </source>
</evidence>
<dbReference type="InterPro" id="IPR001314">
    <property type="entry name" value="Peptidase_S1A"/>
</dbReference>
<dbReference type="PANTHER" id="PTHR24276">
    <property type="entry name" value="POLYSERASE-RELATED"/>
    <property type="match status" value="1"/>
</dbReference>
<dbReference type="InterPro" id="IPR018114">
    <property type="entry name" value="TRYPSIN_HIS"/>
</dbReference>
<dbReference type="Gene3D" id="2.40.10.10">
    <property type="entry name" value="Trypsin-like serine proteases"/>
    <property type="match status" value="1"/>
</dbReference>
<dbReference type="PROSITE" id="PS50240">
    <property type="entry name" value="TRYPSIN_DOM"/>
    <property type="match status" value="1"/>
</dbReference>
<sequence length="267" mass="29427">MGLFTATGYFLIVLVTVRANSLESGSRIIGGVNYGIEKIPYQLSLEKSGKHICGATILGEKRAITAAHCTFGIPASELKVRVGSNQIQNGGQLIQVSNCSQHPNFDNITLENDISILLLENSIKMNKTIKAIDPNWKDAIKVNTTVLTSGWDGNILHALNLSIIDRDTCQKYFTMVRLTNNKICATSNDTKNGPCEDDSGSALVLNNKLIGITSWTKCNSTNFPTIFTNVQNYEDFIKIYSNGVFKMSLSNIAYFICILHIIFNSFN</sequence>
<dbReference type="Pfam" id="PF00089">
    <property type="entry name" value="Trypsin"/>
    <property type="match status" value="1"/>
</dbReference>